<keyword evidence="2" id="KW-1185">Reference proteome</keyword>
<reference evidence="1" key="1">
    <citation type="submission" date="2020-11" db="EMBL/GenBank/DDBJ databases">
        <authorList>
            <consortium name="DOE Joint Genome Institute"/>
            <person name="Ahrendt S."/>
            <person name="Riley R."/>
            <person name="Andreopoulos W."/>
            <person name="Labutti K."/>
            <person name="Pangilinan J."/>
            <person name="Ruiz-Duenas F.J."/>
            <person name="Barrasa J.M."/>
            <person name="Sanchez-Garcia M."/>
            <person name="Camarero S."/>
            <person name="Miyauchi S."/>
            <person name="Serrano A."/>
            <person name="Linde D."/>
            <person name="Babiker R."/>
            <person name="Drula E."/>
            <person name="Ayuso-Fernandez I."/>
            <person name="Pacheco R."/>
            <person name="Padilla G."/>
            <person name="Ferreira P."/>
            <person name="Barriuso J."/>
            <person name="Kellner H."/>
            <person name="Castanera R."/>
            <person name="Alfaro M."/>
            <person name="Ramirez L."/>
            <person name="Pisabarro A.G."/>
            <person name="Kuo A."/>
            <person name="Tritt A."/>
            <person name="Lipzen A."/>
            <person name="He G."/>
            <person name="Yan M."/>
            <person name="Ng V."/>
            <person name="Cullen D."/>
            <person name="Martin F."/>
            <person name="Rosso M.-N."/>
            <person name="Henrissat B."/>
            <person name="Hibbett D."/>
            <person name="Martinez A.T."/>
            <person name="Grigoriev I.V."/>
        </authorList>
    </citation>
    <scope>NUCLEOTIDE SEQUENCE</scope>
    <source>
        <strain evidence="1">AH 40177</strain>
    </source>
</reference>
<gene>
    <name evidence="1" type="ORF">BDP27DRAFT_1370040</name>
</gene>
<organism evidence="1 2">
    <name type="scientific">Rhodocollybia butyracea</name>
    <dbReference type="NCBI Taxonomy" id="206335"/>
    <lineage>
        <taxon>Eukaryota</taxon>
        <taxon>Fungi</taxon>
        <taxon>Dikarya</taxon>
        <taxon>Basidiomycota</taxon>
        <taxon>Agaricomycotina</taxon>
        <taxon>Agaricomycetes</taxon>
        <taxon>Agaricomycetidae</taxon>
        <taxon>Agaricales</taxon>
        <taxon>Marasmiineae</taxon>
        <taxon>Omphalotaceae</taxon>
        <taxon>Rhodocollybia</taxon>
    </lineage>
</organism>
<dbReference type="Proteomes" id="UP000772434">
    <property type="component" value="Unassembled WGS sequence"/>
</dbReference>
<accession>A0A9P5TYZ8</accession>
<comment type="caution">
    <text evidence="1">The sequence shown here is derived from an EMBL/GenBank/DDBJ whole genome shotgun (WGS) entry which is preliminary data.</text>
</comment>
<name>A0A9P5TYZ8_9AGAR</name>
<protein>
    <submittedName>
        <fullName evidence="1">Uncharacterized protein</fullName>
    </submittedName>
</protein>
<dbReference type="EMBL" id="JADNRY010000218">
    <property type="protein sequence ID" value="KAF9061020.1"/>
    <property type="molecule type" value="Genomic_DNA"/>
</dbReference>
<evidence type="ECO:0000313" key="2">
    <source>
        <dbReference type="Proteomes" id="UP000772434"/>
    </source>
</evidence>
<sequence>MNISAVLYLMFAASFKLYGDLNIVMEAEYPFLTPLELQHKLQLRISVQVIVMQWYKEQYDPALDLSMDSTHLIASLSNILIAALSPLYDYPRVSPTNHRAHSAVSRMNTYRGKLNFDFGPVAKNEGITVVFPLQFRIGDPVYTISQWTQTSDGALKENYFNNGSYLDQNAQGNQENSGLKAQSTTPGYWISTRTVYSVGCLTGTQLSILLLGEAAETPLLKFVWLLSSLV</sequence>
<proteinExistence type="predicted"/>
<evidence type="ECO:0000313" key="1">
    <source>
        <dbReference type="EMBL" id="KAF9061020.1"/>
    </source>
</evidence>
<dbReference type="AlphaFoldDB" id="A0A9P5TYZ8"/>
<dbReference type="OrthoDB" id="2727133at2759"/>